<evidence type="ECO:0000313" key="2">
    <source>
        <dbReference type="EMBL" id="JAC78446.1"/>
    </source>
</evidence>
<gene>
    <name evidence="2" type="ORF">TSPGSL018_15103</name>
</gene>
<accession>A0A061S6N0</accession>
<reference evidence="2" key="1">
    <citation type="submission" date="2014-05" db="EMBL/GenBank/DDBJ databases">
        <title>The transcriptome of the halophilic microalga Tetraselmis sp. GSL018 isolated from the Great Salt Lake, Utah.</title>
        <authorList>
            <person name="Jinkerson R.E."/>
            <person name="D'Adamo S."/>
            <person name="Posewitz M.C."/>
        </authorList>
    </citation>
    <scope>NUCLEOTIDE SEQUENCE</scope>
    <source>
        <strain evidence="2">GSL018</strain>
    </source>
</reference>
<feature type="region of interest" description="Disordered" evidence="1">
    <location>
        <begin position="1"/>
        <end position="21"/>
    </location>
</feature>
<dbReference type="EMBL" id="GBEZ01006983">
    <property type="protein sequence ID" value="JAC78446.1"/>
    <property type="molecule type" value="Transcribed_RNA"/>
</dbReference>
<organism evidence="2">
    <name type="scientific">Tetraselmis sp. GSL018</name>
    <dbReference type="NCBI Taxonomy" id="582737"/>
    <lineage>
        <taxon>Eukaryota</taxon>
        <taxon>Viridiplantae</taxon>
        <taxon>Chlorophyta</taxon>
        <taxon>core chlorophytes</taxon>
        <taxon>Chlorodendrophyceae</taxon>
        <taxon>Chlorodendrales</taxon>
        <taxon>Chlorodendraceae</taxon>
        <taxon>Tetraselmis</taxon>
    </lineage>
</organism>
<proteinExistence type="predicted"/>
<evidence type="ECO:0000256" key="1">
    <source>
        <dbReference type="SAM" id="MobiDB-lite"/>
    </source>
</evidence>
<dbReference type="AlphaFoldDB" id="A0A061S6N0"/>
<sequence length="56" mass="6337">RVPGRHHEGRRRGFGCVPPTTRVSQARGMKTLKMQALQWSPEALPGSFHPIFLSLR</sequence>
<protein>
    <submittedName>
        <fullName evidence="2">Uncharacterized protein</fullName>
    </submittedName>
</protein>
<feature type="non-terminal residue" evidence="2">
    <location>
        <position position="1"/>
    </location>
</feature>
<name>A0A061S6N0_9CHLO</name>